<accession>A0A0F9UDC7</accession>
<evidence type="ECO:0000256" key="2">
    <source>
        <dbReference type="ARBA" id="ARBA00022741"/>
    </source>
</evidence>
<feature type="compositionally biased region" description="Basic and acidic residues" evidence="5">
    <location>
        <begin position="366"/>
        <end position="376"/>
    </location>
</feature>
<dbReference type="PRINTS" id="PR00142">
    <property type="entry name" value="RECA"/>
</dbReference>
<comment type="similarity">
    <text evidence="1">Belongs to the RecA family.</text>
</comment>
<name>A0A0F9UDC7_9ZZZZ</name>
<dbReference type="InterPro" id="IPR049428">
    <property type="entry name" value="RecA-like_N"/>
</dbReference>
<protein>
    <recommendedName>
        <fullName evidence="6">RecA family profile 2 domain-containing protein</fullName>
    </recommendedName>
</protein>
<feature type="region of interest" description="Disordered" evidence="5">
    <location>
        <begin position="362"/>
        <end position="387"/>
    </location>
</feature>
<dbReference type="AlphaFoldDB" id="A0A0F9UDC7"/>
<evidence type="ECO:0000259" key="6">
    <source>
        <dbReference type="PROSITE" id="PS50163"/>
    </source>
</evidence>
<keyword evidence="4" id="KW-0233">DNA recombination</keyword>
<dbReference type="GO" id="GO:0005524">
    <property type="term" value="F:ATP binding"/>
    <property type="evidence" value="ECO:0007669"/>
    <property type="project" value="UniProtKB-KW"/>
</dbReference>
<dbReference type="EMBL" id="LAZR01000116">
    <property type="protein sequence ID" value="KKN89669.1"/>
    <property type="molecule type" value="Genomic_DNA"/>
</dbReference>
<proteinExistence type="inferred from homology"/>
<dbReference type="Gene3D" id="3.40.50.300">
    <property type="entry name" value="P-loop containing nucleotide triphosphate hydrolases"/>
    <property type="match status" value="2"/>
</dbReference>
<dbReference type="PANTHER" id="PTHR45900:SF1">
    <property type="entry name" value="MITOCHONDRIAL DNA REPAIR PROTEIN RECA HOMOLOG-RELATED"/>
    <property type="match status" value="1"/>
</dbReference>
<evidence type="ECO:0000256" key="4">
    <source>
        <dbReference type="ARBA" id="ARBA00023172"/>
    </source>
</evidence>
<evidence type="ECO:0000313" key="7">
    <source>
        <dbReference type="EMBL" id="KKN89669.1"/>
    </source>
</evidence>
<keyword evidence="2" id="KW-0547">Nucleotide-binding</keyword>
<dbReference type="PROSITE" id="PS50163">
    <property type="entry name" value="RECA_3"/>
    <property type="match status" value="1"/>
</dbReference>
<dbReference type="GO" id="GO:0006281">
    <property type="term" value="P:DNA repair"/>
    <property type="evidence" value="ECO:0007669"/>
    <property type="project" value="InterPro"/>
</dbReference>
<organism evidence="7">
    <name type="scientific">marine sediment metagenome</name>
    <dbReference type="NCBI Taxonomy" id="412755"/>
    <lineage>
        <taxon>unclassified sequences</taxon>
        <taxon>metagenomes</taxon>
        <taxon>ecological metagenomes</taxon>
    </lineage>
</organism>
<dbReference type="SUPFAM" id="SSF52540">
    <property type="entry name" value="P-loop containing nucleoside triphosphate hydrolases"/>
    <property type="match status" value="1"/>
</dbReference>
<comment type="caution">
    <text evidence="7">The sequence shown here is derived from an EMBL/GenBank/DDBJ whole genome shotgun (WGS) entry which is preliminary data.</text>
</comment>
<dbReference type="InterPro" id="IPR013765">
    <property type="entry name" value="DNA_recomb/repair_RecA"/>
</dbReference>
<dbReference type="GO" id="GO:0006310">
    <property type="term" value="P:DNA recombination"/>
    <property type="evidence" value="ECO:0007669"/>
    <property type="project" value="UniProtKB-KW"/>
</dbReference>
<dbReference type="GO" id="GO:0003697">
    <property type="term" value="F:single-stranded DNA binding"/>
    <property type="evidence" value="ECO:0007669"/>
    <property type="project" value="InterPro"/>
</dbReference>
<dbReference type="InterPro" id="IPR020587">
    <property type="entry name" value="RecA_monomer-monomer_interface"/>
</dbReference>
<dbReference type="PANTHER" id="PTHR45900">
    <property type="entry name" value="RECA"/>
    <property type="match status" value="1"/>
</dbReference>
<dbReference type="GO" id="GO:0008094">
    <property type="term" value="F:ATP-dependent activity, acting on DNA"/>
    <property type="evidence" value="ECO:0007669"/>
    <property type="project" value="InterPro"/>
</dbReference>
<dbReference type="InterPro" id="IPR027417">
    <property type="entry name" value="P-loop_NTPase"/>
</dbReference>
<sequence>MPKERRKIKPITELKREGLPPCKYYLSTGSTLLDLAISDRYPGGVGSGRVVHIYGDNSTAKSVLAQEILGSAQRMGGHAIFEDAEITLDFDRAQEIFGLHTGPWNQESLAAIDEDEYALENMVKIDDKFTYRVPESIEGLFDEEIGPACQLIQDGRLNQPVAMGIDTFSALPSLAEARADLIDATYGTSRAKMFSTAFRKHLVAIAKSNLTIVALDQTREKLGVSFGKKHAVSGGKAIQFYASTRVLLKHRETLKNKHGQPTGIRINFEVEKNKISPPFRTGFFLLEFDFGIDDLASNLQWLSEQKIDSKLTTASSWWSWDGKKVQGRDALVKIVEDNDMEVDVEKEVARVWRVLHSTPVRKKRTRTSDSQDRGDSVDMEEQAVGES</sequence>
<feature type="domain" description="RecA family profile 2" evidence="6">
    <location>
        <begin position="223"/>
        <end position="297"/>
    </location>
</feature>
<dbReference type="Pfam" id="PF00154">
    <property type="entry name" value="RecA_N"/>
    <property type="match status" value="2"/>
</dbReference>
<evidence type="ECO:0000256" key="1">
    <source>
        <dbReference type="ARBA" id="ARBA00009391"/>
    </source>
</evidence>
<gene>
    <name evidence="7" type="ORF">LCGC14_0235150</name>
</gene>
<evidence type="ECO:0000256" key="5">
    <source>
        <dbReference type="SAM" id="MobiDB-lite"/>
    </source>
</evidence>
<feature type="compositionally biased region" description="Acidic residues" evidence="5">
    <location>
        <begin position="377"/>
        <end position="387"/>
    </location>
</feature>
<reference evidence="7" key="1">
    <citation type="journal article" date="2015" name="Nature">
        <title>Complex archaea that bridge the gap between prokaryotes and eukaryotes.</title>
        <authorList>
            <person name="Spang A."/>
            <person name="Saw J.H."/>
            <person name="Jorgensen S.L."/>
            <person name="Zaremba-Niedzwiedzka K."/>
            <person name="Martijn J."/>
            <person name="Lind A.E."/>
            <person name="van Eijk R."/>
            <person name="Schleper C."/>
            <person name="Guy L."/>
            <person name="Ettema T.J."/>
        </authorList>
    </citation>
    <scope>NUCLEOTIDE SEQUENCE</scope>
</reference>
<keyword evidence="3" id="KW-0067">ATP-binding</keyword>
<evidence type="ECO:0000256" key="3">
    <source>
        <dbReference type="ARBA" id="ARBA00022840"/>
    </source>
</evidence>